<evidence type="ECO:0000259" key="1">
    <source>
        <dbReference type="PROSITE" id="PS50902"/>
    </source>
</evidence>
<dbReference type="Pfam" id="PF00258">
    <property type="entry name" value="Flavodoxin_1"/>
    <property type="match status" value="1"/>
</dbReference>
<dbReference type="Proteomes" id="UP001183794">
    <property type="component" value="Unassembled WGS sequence"/>
</dbReference>
<feature type="domain" description="Flavodoxin-like" evidence="1">
    <location>
        <begin position="3"/>
        <end position="159"/>
    </location>
</feature>
<dbReference type="InterPro" id="IPR008254">
    <property type="entry name" value="Flavodoxin/NO_synth"/>
</dbReference>
<evidence type="ECO:0000313" key="2">
    <source>
        <dbReference type="EMBL" id="MDR7346025.1"/>
    </source>
</evidence>
<dbReference type="Gene3D" id="3.40.50.360">
    <property type="match status" value="1"/>
</dbReference>
<keyword evidence="3" id="KW-1185">Reference proteome</keyword>
<reference evidence="2 3" key="1">
    <citation type="submission" date="2023-07" db="EMBL/GenBank/DDBJ databases">
        <title>Sequencing the genomes of 1000 actinobacteria strains.</title>
        <authorList>
            <person name="Klenk H.-P."/>
        </authorList>
    </citation>
    <scope>NUCLEOTIDE SEQUENCE [LARGE SCALE GENOMIC DNA]</scope>
    <source>
        <strain evidence="2 3">DSM 22966</strain>
    </source>
</reference>
<dbReference type="PROSITE" id="PS50902">
    <property type="entry name" value="FLAVODOXIN_LIKE"/>
    <property type="match status" value="1"/>
</dbReference>
<evidence type="ECO:0000313" key="3">
    <source>
        <dbReference type="Proteomes" id="UP001183794"/>
    </source>
</evidence>
<dbReference type="RefSeq" id="WP_310170428.1">
    <property type="nucleotide sequence ID" value="NZ_BAABHE010000002.1"/>
</dbReference>
<accession>A0ABU2AXF1</accession>
<dbReference type="SUPFAM" id="SSF52218">
    <property type="entry name" value="Flavoproteins"/>
    <property type="match status" value="1"/>
</dbReference>
<dbReference type="InterPro" id="IPR029039">
    <property type="entry name" value="Flavoprotein-like_sf"/>
</dbReference>
<comment type="caution">
    <text evidence="2">The sequence shown here is derived from an EMBL/GenBank/DDBJ whole genome shotgun (WGS) entry which is preliminary data.</text>
</comment>
<proteinExistence type="predicted"/>
<protein>
    <submittedName>
        <fullName evidence="2">Flavorubredoxin</fullName>
    </submittedName>
</protein>
<name>A0ABU2AXF1_9MICC</name>
<organism evidence="2 3">
    <name type="scientific">Enteractinococcus fodinae</name>
    <dbReference type="NCBI Taxonomy" id="684663"/>
    <lineage>
        <taxon>Bacteria</taxon>
        <taxon>Bacillati</taxon>
        <taxon>Actinomycetota</taxon>
        <taxon>Actinomycetes</taxon>
        <taxon>Micrococcales</taxon>
        <taxon>Micrococcaceae</taxon>
    </lineage>
</organism>
<dbReference type="PROSITE" id="PS00201">
    <property type="entry name" value="FLAVODOXIN"/>
    <property type="match status" value="1"/>
</dbReference>
<dbReference type="EMBL" id="JAVDYJ010000001">
    <property type="protein sequence ID" value="MDR7346025.1"/>
    <property type="molecule type" value="Genomic_DNA"/>
</dbReference>
<dbReference type="InterPro" id="IPR001226">
    <property type="entry name" value="Flavodoxin_CS"/>
</dbReference>
<sequence length="169" mass="18493">MRALIIYESAWGNTTAVAEAVSEGLTEHDIEVDVRAVQDAPALHQVQVDLLVVGAPTHAFGLSREATRQEAHNRGGELIATGVREWLESGPVSLSVATFDTHVRRPNLPGHASRKAAKKLKKLGCTLLVDPESFDVEDYEGPLSPGELERARQWGIELGRKLTEQSHRT</sequence>
<gene>
    <name evidence="2" type="ORF">J2S62_000282</name>
</gene>